<dbReference type="EMBL" id="VSIV01000217">
    <property type="protein sequence ID" value="TYB33028.1"/>
    <property type="molecule type" value="Genomic_DNA"/>
</dbReference>
<dbReference type="InterPro" id="IPR012657">
    <property type="entry name" value="23S_rRNA-intervening_sequence"/>
</dbReference>
<organism evidence="1 2">
    <name type="scientific">Flexistipes sinusarabici</name>
    <dbReference type="NCBI Taxonomy" id="2352"/>
    <lineage>
        <taxon>Bacteria</taxon>
        <taxon>Pseudomonadati</taxon>
        <taxon>Deferribacterota</taxon>
        <taxon>Deferribacteres</taxon>
        <taxon>Deferribacterales</taxon>
        <taxon>Flexistipitaceae</taxon>
        <taxon>Flexistipes</taxon>
    </lineage>
</organism>
<dbReference type="AlphaFoldDB" id="A0A5D0MP14"/>
<evidence type="ECO:0000313" key="1">
    <source>
        <dbReference type="EMBL" id="TYB33028.1"/>
    </source>
</evidence>
<protein>
    <submittedName>
        <fullName evidence="1">Four helix bundle protein</fullName>
    </submittedName>
</protein>
<dbReference type="Gene3D" id="1.20.1440.60">
    <property type="entry name" value="23S rRNA-intervening sequence"/>
    <property type="match status" value="1"/>
</dbReference>
<reference evidence="1 2" key="1">
    <citation type="submission" date="2019-08" db="EMBL/GenBank/DDBJ databases">
        <title>Genomic characterization of a novel candidate phylum (ARYD3) from a high temperature, high salinity tertiary oil reservoir in north central Oklahoma, USA.</title>
        <authorList>
            <person name="Youssef N.H."/>
            <person name="Yadav A."/>
            <person name="Elshahed M.S."/>
        </authorList>
    </citation>
    <scope>NUCLEOTIDE SEQUENCE [LARGE SCALE GENOMIC DNA]</scope>
    <source>
        <strain evidence="1">ARYD1</strain>
    </source>
</reference>
<dbReference type="NCBIfam" id="TIGR02436">
    <property type="entry name" value="four helix bundle protein"/>
    <property type="match status" value="1"/>
</dbReference>
<dbReference type="Proteomes" id="UP000323337">
    <property type="component" value="Unassembled WGS sequence"/>
</dbReference>
<proteinExistence type="predicted"/>
<name>A0A5D0MP14_FLESI</name>
<comment type="caution">
    <text evidence="1">The sequence shown here is derived from an EMBL/GenBank/DDBJ whole genome shotgun (WGS) entry which is preliminary data.</text>
</comment>
<evidence type="ECO:0000313" key="2">
    <source>
        <dbReference type="Proteomes" id="UP000323337"/>
    </source>
</evidence>
<gene>
    <name evidence="1" type="ORF">FXF49_08510</name>
</gene>
<dbReference type="Pfam" id="PF05635">
    <property type="entry name" value="23S_rRNA_IVP"/>
    <property type="match status" value="1"/>
</dbReference>
<dbReference type="SUPFAM" id="SSF158446">
    <property type="entry name" value="IVS-encoded protein-like"/>
    <property type="match status" value="1"/>
</dbReference>
<sequence length="73" mass="8603">MYFFYKIANRLTFLERKTAKDRARFLIYAKGSCGELLTHIYIGIEAGYIEKDVGQEWIQETKELSKMIYGLTK</sequence>
<accession>A0A5D0MP14</accession>
<dbReference type="InterPro" id="IPR036583">
    <property type="entry name" value="23S_rRNA_IVS_sf"/>
</dbReference>